<reference evidence="5" key="2">
    <citation type="submission" date="2025-09" db="UniProtKB">
        <authorList>
            <consortium name="Ensembl"/>
        </authorList>
    </citation>
    <scope>IDENTIFICATION</scope>
</reference>
<keyword evidence="1 2" id="KW-0175">Coiled coil</keyword>
<dbReference type="PANTHER" id="PTHR31915">
    <property type="entry name" value="SKICH DOMAIN-CONTAINING PROTEIN"/>
    <property type="match status" value="1"/>
</dbReference>
<dbReference type="Ensembl" id="ENSEBUT00000015474.1">
    <property type="protein sequence ID" value="ENSEBUP00000014898.1"/>
    <property type="gene ID" value="ENSEBUG00000009385.1"/>
</dbReference>
<name>A0A8C4WW79_EPTBU</name>
<protein>
    <submittedName>
        <fullName evidence="5">Uncharacterized protein</fullName>
    </submittedName>
</protein>
<dbReference type="InterPro" id="IPR012852">
    <property type="entry name" value="CALCOCO1-like"/>
</dbReference>
<dbReference type="Gene3D" id="2.60.40.2840">
    <property type="match status" value="1"/>
</dbReference>
<dbReference type="Pfam" id="PF17751">
    <property type="entry name" value="SKICH"/>
    <property type="match status" value="1"/>
</dbReference>
<dbReference type="Proteomes" id="UP000694388">
    <property type="component" value="Unplaced"/>
</dbReference>
<reference evidence="5" key="1">
    <citation type="submission" date="2025-08" db="UniProtKB">
        <authorList>
            <consortium name="Ensembl"/>
        </authorList>
    </citation>
    <scope>IDENTIFICATION</scope>
</reference>
<proteinExistence type="predicted"/>
<dbReference type="AlphaFoldDB" id="A0A8C4WW79"/>
<evidence type="ECO:0000313" key="6">
    <source>
        <dbReference type="Proteomes" id="UP000694388"/>
    </source>
</evidence>
<dbReference type="OMA" id="VERSAYV"/>
<dbReference type="InterPro" id="IPR051002">
    <property type="entry name" value="UBA_autophagy_assoc_protein"/>
</dbReference>
<evidence type="ECO:0000256" key="2">
    <source>
        <dbReference type="SAM" id="Coils"/>
    </source>
</evidence>
<feature type="domain" description="Calcium binding and coiled-coil" evidence="3">
    <location>
        <begin position="130"/>
        <end position="456"/>
    </location>
</feature>
<accession>A0A8C4WW79</accession>
<evidence type="ECO:0000256" key="1">
    <source>
        <dbReference type="ARBA" id="ARBA00023054"/>
    </source>
</evidence>
<evidence type="ECO:0000313" key="5">
    <source>
        <dbReference type="Ensembl" id="ENSEBUP00000014898.1"/>
    </source>
</evidence>
<feature type="coiled-coil region" evidence="2">
    <location>
        <begin position="159"/>
        <end position="377"/>
    </location>
</feature>
<keyword evidence="6" id="KW-1185">Reference proteome</keyword>
<feature type="domain" description="SKICH" evidence="4">
    <location>
        <begin position="24"/>
        <end position="125"/>
    </location>
</feature>
<dbReference type="InterPro" id="IPR041611">
    <property type="entry name" value="SKICH"/>
</dbReference>
<organism evidence="5 6">
    <name type="scientific">Eptatretus burgeri</name>
    <name type="common">Inshore hagfish</name>
    <dbReference type="NCBI Taxonomy" id="7764"/>
    <lineage>
        <taxon>Eukaryota</taxon>
        <taxon>Metazoa</taxon>
        <taxon>Chordata</taxon>
        <taxon>Craniata</taxon>
        <taxon>Vertebrata</taxon>
        <taxon>Cyclostomata</taxon>
        <taxon>Myxini</taxon>
        <taxon>Myxiniformes</taxon>
        <taxon>Myxinidae</taxon>
        <taxon>Eptatretinae</taxon>
        <taxon>Eptatretus</taxon>
    </lineage>
</organism>
<dbReference type="FunFam" id="2.60.40.2840:FF:000002">
    <property type="entry name" value="Tax1-binding protein 1 isoform 2"/>
    <property type="match status" value="1"/>
</dbReference>
<sequence>MEQPEGCPPVGSGSSQQPSSFSQVIFHNVGQSYLPDVNMECRYSITPQLQPHAKDWVGIFKVGWSSPRDYYTFLWASTPGPSEEIVMLQLVFQAYYLPKNDGEFYQFCYVTHMGEIRGASAPFQFRAPSPTDELFTLEMDECSGLLMVTTKTSHLEDCLKESNSKIEELVQCKAKLEEERRGLIQEVEDLRQNMKGSDTDKMNLAQELQREQNKVRALEQETKALQEKYGSSVARLRKLNEDHQALVQKVTQAEMEIDLLQKDVKKLTVEKQQLEKQKSNEKEEKELYMAQSKELDLQNSKLQHELDNLQSKLEKSDEELAVCKEEISGFNSTFSVLEQSPEVQEIENTSAKICEQLRQSEDQRAASEQRLQLLSEEILEATTTRDKTMADLHRSRLHCSKLEELLTHVGAQVQGFDVAKEGSENHAPLQKANEDLKLRLNDGCRTLQRKIQRLHKATKRGFQTQGKVG</sequence>
<dbReference type="Pfam" id="PF07888">
    <property type="entry name" value="CALCOCO1"/>
    <property type="match status" value="1"/>
</dbReference>
<dbReference type="GeneTree" id="ENSGT00950000183025"/>
<dbReference type="PANTHER" id="PTHR31915:SF6">
    <property type="entry name" value="SKICH DOMAIN-CONTAINING PROTEIN"/>
    <property type="match status" value="1"/>
</dbReference>
<evidence type="ECO:0000259" key="4">
    <source>
        <dbReference type="Pfam" id="PF17751"/>
    </source>
</evidence>
<evidence type="ECO:0000259" key="3">
    <source>
        <dbReference type="Pfam" id="PF07888"/>
    </source>
</evidence>